<dbReference type="InterPro" id="IPR013974">
    <property type="entry name" value="SAF"/>
</dbReference>
<evidence type="ECO:0000259" key="1">
    <source>
        <dbReference type="SMART" id="SM00858"/>
    </source>
</evidence>
<sequence length="267" mass="28175">MSMRFVILGVAVLAAGGAGYLAMNLSAPAPTPIADILPSAPSIELDQVLVAKETILTGGKISGGLGWQQWPVEAIAPDFITESSRPEAITELEGSIVRSTIIQGEPIRPIKILGADQSFMSSILPAGKRAVATTIAADTSAGGFILPDDYVDVIMTTRDQNTNGYITETILANIRVLAIDQTIREDENGQLVQVGQTATLELTPNQTKIISVAQQMADRLTLALRSIKDIESGRSEPSADHLISGGTRADGSINLIKSGEKTVVQSQ</sequence>
<dbReference type="NCBIfam" id="TIGR03177">
    <property type="entry name" value="pilus_cpaB"/>
    <property type="match status" value="1"/>
</dbReference>
<dbReference type="Proteomes" id="UP001477870">
    <property type="component" value="Unassembled WGS sequence"/>
</dbReference>
<evidence type="ECO:0000313" key="3">
    <source>
        <dbReference type="Proteomes" id="UP001477870"/>
    </source>
</evidence>
<gene>
    <name evidence="2" type="primary">cpaB</name>
    <name evidence="2" type="ORF">WNY59_14860</name>
</gene>
<evidence type="ECO:0000313" key="2">
    <source>
        <dbReference type="EMBL" id="MEM5502871.1"/>
    </source>
</evidence>
<dbReference type="CDD" id="cd11614">
    <property type="entry name" value="SAF_CpaB_FlgA_like"/>
    <property type="match status" value="1"/>
</dbReference>
<dbReference type="EMBL" id="JBBMQO010000008">
    <property type="protein sequence ID" value="MEM5502871.1"/>
    <property type="molecule type" value="Genomic_DNA"/>
</dbReference>
<accession>A0ABU9T9R7</accession>
<keyword evidence="3" id="KW-1185">Reference proteome</keyword>
<feature type="domain" description="SAF" evidence="1">
    <location>
        <begin position="46"/>
        <end position="113"/>
    </location>
</feature>
<protein>
    <submittedName>
        <fullName evidence="2">Flp pilus assembly protein CpaB</fullName>
    </submittedName>
</protein>
<organism evidence="2 3">
    <name type="scientific">Ahrensia kielensis</name>
    <dbReference type="NCBI Taxonomy" id="76980"/>
    <lineage>
        <taxon>Bacteria</taxon>
        <taxon>Pseudomonadati</taxon>
        <taxon>Pseudomonadota</taxon>
        <taxon>Alphaproteobacteria</taxon>
        <taxon>Hyphomicrobiales</taxon>
        <taxon>Ahrensiaceae</taxon>
        <taxon>Ahrensia</taxon>
    </lineage>
</organism>
<dbReference type="InterPro" id="IPR031571">
    <property type="entry name" value="RcpC_dom"/>
</dbReference>
<dbReference type="Pfam" id="PF16976">
    <property type="entry name" value="RcpC"/>
    <property type="match status" value="1"/>
</dbReference>
<proteinExistence type="predicted"/>
<reference evidence="2 3" key="1">
    <citation type="submission" date="2024-03" db="EMBL/GenBank/DDBJ databases">
        <title>Community enrichment and isolation of bacterial strains for fucoidan degradation.</title>
        <authorList>
            <person name="Sichert A."/>
        </authorList>
    </citation>
    <scope>NUCLEOTIDE SEQUENCE [LARGE SCALE GENOMIC DNA]</scope>
    <source>
        <strain evidence="2 3">AS62</strain>
    </source>
</reference>
<dbReference type="InterPro" id="IPR017592">
    <property type="entry name" value="Pilus_assmbl_Flp-typ_CpaB"/>
</dbReference>
<dbReference type="RefSeq" id="WP_342849082.1">
    <property type="nucleotide sequence ID" value="NZ_JBBMQO010000008.1"/>
</dbReference>
<name>A0ABU9T9R7_9HYPH</name>
<dbReference type="SMART" id="SM00858">
    <property type="entry name" value="SAF"/>
    <property type="match status" value="1"/>
</dbReference>
<dbReference type="Pfam" id="PF08666">
    <property type="entry name" value="SAF"/>
    <property type="match status" value="1"/>
</dbReference>
<comment type="caution">
    <text evidence="2">The sequence shown here is derived from an EMBL/GenBank/DDBJ whole genome shotgun (WGS) entry which is preliminary data.</text>
</comment>